<dbReference type="InParanoid" id="A0A2J7QGS3"/>
<name>A0A2J7QGS3_9NEOP</name>
<comment type="caution">
    <text evidence="1">The sequence shown here is derived from an EMBL/GenBank/DDBJ whole genome shotgun (WGS) entry which is preliminary data.</text>
</comment>
<evidence type="ECO:0000313" key="2">
    <source>
        <dbReference type="Proteomes" id="UP000235965"/>
    </source>
</evidence>
<dbReference type="OrthoDB" id="8187225at2759"/>
<protein>
    <recommendedName>
        <fullName evidence="3">Tc1-like transposase DDE domain-containing protein</fullName>
    </recommendedName>
</protein>
<keyword evidence="2" id="KW-1185">Reference proteome</keyword>
<accession>A0A2J7QGS3</accession>
<dbReference type="AlphaFoldDB" id="A0A2J7QGS3"/>
<dbReference type="PANTHER" id="PTHR47326">
    <property type="entry name" value="TRANSPOSABLE ELEMENT TC3 TRANSPOSASE-LIKE PROTEIN"/>
    <property type="match status" value="1"/>
</dbReference>
<dbReference type="EMBL" id="NEVH01014359">
    <property type="protein sequence ID" value="PNF27784.1"/>
    <property type="molecule type" value="Genomic_DNA"/>
</dbReference>
<evidence type="ECO:0008006" key="3">
    <source>
        <dbReference type="Google" id="ProtNLM"/>
    </source>
</evidence>
<dbReference type="InterPro" id="IPR036397">
    <property type="entry name" value="RNaseH_sf"/>
</dbReference>
<proteinExistence type="predicted"/>
<evidence type="ECO:0000313" key="1">
    <source>
        <dbReference type="EMBL" id="PNF27784.1"/>
    </source>
</evidence>
<dbReference type="Gene3D" id="3.30.420.10">
    <property type="entry name" value="Ribonuclease H-like superfamily/Ribonuclease H"/>
    <property type="match status" value="1"/>
</dbReference>
<gene>
    <name evidence="1" type="ORF">B7P43_G09194</name>
</gene>
<dbReference type="GO" id="GO:0003676">
    <property type="term" value="F:nucleic acid binding"/>
    <property type="evidence" value="ECO:0007669"/>
    <property type="project" value="InterPro"/>
</dbReference>
<dbReference type="PANTHER" id="PTHR47326:SF1">
    <property type="entry name" value="HTH PSQ-TYPE DOMAIN-CONTAINING PROTEIN"/>
    <property type="match status" value="1"/>
</dbReference>
<dbReference type="Proteomes" id="UP000235965">
    <property type="component" value="Unassembled WGS sequence"/>
</dbReference>
<sequence>MPLDYYLWDRMKTLVYETKADSREALRDHIFAGAEHIRHHPCNIASATQSLMMLHERPLHASKVTVWCAVSSHGVIGPYFFENEDRITVTVTSDRYVEMLQTSVAPALKNFPQLHETWFQQDGATSHTARQSIAAVRELFGNRVISRFGDIPWPPRSPDLSDCDFSLWGYLKSRVYTTRPRTLDELKQRIEEEIRGIPAEMLQPSVGNLNNRLGECIRRQGSHLQDVIFRD</sequence>
<organism evidence="1 2">
    <name type="scientific">Cryptotermes secundus</name>
    <dbReference type="NCBI Taxonomy" id="105785"/>
    <lineage>
        <taxon>Eukaryota</taxon>
        <taxon>Metazoa</taxon>
        <taxon>Ecdysozoa</taxon>
        <taxon>Arthropoda</taxon>
        <taxon>Hexapoda</taxon>
        <taxon>Insecta</taxon>
        <taxon>Pterygota</taxon>
        <taxon>Neoptera</taxon>
        <taxon>Polyneoptera</taxon>
        <taxon>Dictyoptera</taxon>
        <taxon>Blattodea</taxon>
        <taxon>Blattoidea</taxon>
        <taxon>Termitoidae</taxon>
        <taxon>Kalotermitidae</taxon>
        <taxon>Cryptotermitinae</taxon>
        <taxon>Cryptotermes</taxon>
    </lineage>
</organism>
<reference evidence="1 2" key="1">
    <citation type="submission" date="2017-12" db="EMBL/GenBank/DDBJ databases">
        <title>Hemimetabolous genomes reveal molecular basis of termite eusociality.</title>
        <authorList>
            <person name="Harrison M.C."/>
            <person name="Jongepier E."/>
            <person name="Robertson H.M."/>
            <person name="Arning N."/>
            <person name="Bitard-Feildel T."/>
            <person name="Chao H."/>
            <person name="Childers C.P."/>
            <person name="Dinh H."/>
            <person name="Doddapaneni H."/>
            <person name="Dugan S."/>
            <person name="Gowin J."/>
            <person name="Greiner C."/>
            <person name="Han Y."/>
            <person name="Hu H."/>
            <person name="Hughes D.S.T."/>
            <person name="Huylmans A.-K."/>
            <person name="Kemena C."/>
            <person name="Kremer L.P.M."/>
            <person name="Lee S.L."/>
            <person name="Lopez-Ezquerra A."/>
            <person name="Mallet L."/>
            <person name="Monroy-Kuhn J.M."/>
            <person name="Moser A."/>
            <person name="Murali S.C."/>
            <person name="Muzny D.M."/>
            <person name="Otani S."/>
            <person name="Piulachs M.-D."/>
            <person name="Poelchau M."/>
            <person name="Qu J."/>
            <person name="Schaub F."/>
            <person name="Wada-Katsumata A."/>
            <person name="Worley K.C."/>
            <person name="Xie Q."/>
            <person name="Ylla G."/>
            <person name="Poulsen M."/>
            <person name="Gibbs R.A."/>
            <person name="Schal C."/>
            <person name="Richards S."/>
            <person name="Belles X."/>
            <person name="Korb J."/>
            <person name="Bornberg-Bauer E."/>
        </authorList>
    </citation>
    <scope>NUCLEOTIDE SEQUENCE [LARGE SCALE GENOMIC DNA]</scope>
    <source>
        <tissue evidence="1">Whole body</tissue>
    </source>
</reference>